<sequence>MNVRLRQDAIVRSLRRKGTLTIADLAAEVGASRRTVLRDISSLRDEGFVIHSEPGPGGGLQLDPQSVQTTARLSVAEIFALLISVASVRAAGSLPFSDLADAGLAKIEKALPVDKVRDLRRFMDCLYIGKLSPEVDISNVGEMSPLLLPIFETAFLQRLYLSFQYRDAKGAVTNRVVEPQAMLILPPLWYLVAWDPARNGFRHFRMDRISQPEYIQDKKFRRRHIVFEDSVSPIRNNR</sequence>
<dbReference type="InterPro" id="IPR036390">
    <property type="entry name" value="WH_DNA-bd_sf"/>
</dbReference>
<keyword evidence="1" id="KW-0805">Transcription regulation</keyword>
<dbReference type="Gene3D" id="1.10.10.10">
    <property type="entry name" value="Winged helix-like DNA-binding domain superfamily/Winged helix DNA-binding domain"/>
    <property type="match status" value="1"/>
</dbReference>
<accession>A0ABV4NQ77</accession>
<dbReference type="InterPro" id="IPR051534">
    <property type="entry name" value="CBASS_pafABC_assoc_protein"/>
</dbReference>
<comment type="caution">
    <text evidence="4">The sequence shown here is derived from an EMBL/GenBank/DDBJ whole genome shotgun (WGS) entry which is preliminary data.</text>
</comment>
<dbReference type="SUPFAM" id="SSF46785">
    <property type="entry name" value="Winged helix' DNA-binding domain"/>
    <property type="match status" value="1"/>
</dbReference>
<dbReference type="EMBL" id="JBGMEL010000012">
    <property type="protein sequence ID" value="MFA0791542.1"/>
    <property type="molecule type" value="Genomic_DNA"/>
</dbReference>
<dbReference type="InterPro" id="IPR036388">
    <property type="entry name" value="WH-like_DNA-bd_sf"/>
</dbReference>
<evidence type="ECO:0000256" key="1">
    <source>
        <dbReference type="ARBA" id="ARBA00023015"/>
    </source>
</evidence>
<dbReference type="PROSITE" id="PS52050">
    <property type="entry name" value="WYL"/>
    <property type="match status" value="1"/>
</dbReference>
<keyword evidence="2" id="KW-0804">Transcription</keyword>
<dbReference type="Pfam" id="PF13280">
    <property type="entry name" value="WYL"/>
    <property type="match status" value="1"/>
</dbReference>
<dbReference type="PANTHER" id="PTHR34580">
    <property type="match status" value="1"/>
</dbReference>
<protein>
    <submittedName>
        <fullName evidence="4">Helix-turn-helix transcriptional regulator</fullName>
    </submittedName>
</protein>
<evidence type="ECO:0000259" key="3">
    <source>
        <dbReference type="PROSITE" id="PS51000"/>
    </source>
</evidence>
<evidence type="ECO:0000313" key="5">
    <source>
        <dbReference type="Proteomes" id="UP001569414"/>
    </source>
</evidence>
<organism evidence="4 5">
    <name type="scientific">Microbulbifer echini</name>
    <dbReference type="NCBI Taxonomy" id="1529067"/>
    <lineage>
        <taxon>Bacteria</taxon>
        <taxon>Pseudomonadati</taxon>
        <taxon>Pseudomonadota</taxon>
        <taxon>Gammaproteobacteria</taxon>
        <taxon>Cellvibrionales</taxon>
        <taxon>Microbulbiferaceae</taxon>
        <taxon>Microbulbifer</taxon>
    </lineage>
</organism>
<reference evidence="4 5" key="1">
    <citation type="submission" date="2024-08" db="EMBL/GenBank/DDBJ databases">
        <authorList>
            <person name="Ishaq N."/>
        </authorList>
    </citation>
    <scope>NUCLEOTIDE SEQUENCE [LARGE SCALE GENOMIC DNA]</scope>
    <source>
        <strain evidence="4 5">JCM 30400</strain>
    </source>
</reference>
<name>A0ABV4NQ77_9GAMM</name>
<proteinExistence type="predicted"/>
<dbReference type="RefSeq" id="WP_371844002.1">
    <property type="nucleotide sequence ID" value="NZ_JBGMEL010000012.1"/>
</dbReference>
<dbReference type="InterPro" id="IPR013196">
    <property type="entry name" value="HTH_11"/>
</dbReference>
<dbReference type="PANTHER" id="PTHR34580:SF1">
    <property type="entry name" value="PROTEIN PAFC"/>
    <property type="match status" value="1"/>
</dbReference>
<evidence type="ECO:0000313" key="4">
    <source>
        <dbReference type="EMBL" id="MFA0791542.1"/>
    </source>
</evidence>
<feature type="domain" description="HTH deoR-type" evidence="3">
    <location>
        <begin position="3"/>
        <end position="58"/>
    </location>
</feature>
<dbReference type="InterPro" id="IPR026881">
    <property type="entry name" value="WYL_dom"/>
</dbReference>
<dbReference type="Pfam" id="PF08279">
    <property type="entry name" value="HTH_11"/>
    <property type="match status" value="1"/>
</dbReference>
<dbReference type="InterPro" id="IPR001034">
    <property type="entry name" value="DeoR_HTH"/>
</dbReference>
<gene>
    <name evidence="4" type="ORF">ACCI51_13370</name>
</gene>
<keyword evidence="5" id="KW-1185">Reference proteome</keyword>
<dbReference type="Proteomes" id="UP001569414">
    <property type="component" value="Unassembled WGS sequence"/>
</dbReference>
<dbReference type="SMART" id="SM00420">
    <property type="entry name" value="HTH_DEOR"/>
    <property type="match status" value="1"/>
</dbReference>
<evidence type="ECO:0000256" key="2">
    <source>
        <dbReference type="ARBA" id="ARBA00023163"/>
    </source>
</evidence>
<dbReference type="PROSITE" id="PS51000">
    <property type="entry name" value="HTH_DEOR_2"/>
    <property type="match status" value="1"/>
</dbReference>